<evidence type="ECO:0000313" key="2">
    <source>
        <dbReference type="Proteomes" id="UP000774000"/>
    </source>
</evidence>
<keyword evidence="2" id="KW-1185">Reference proteome</keyword>
<name>A0A939BM64_9FIRM</name>
<reference evidence="1" key="1">
    <citation type="submission" date="2021-01" db="EMBL/GenBank/DDBJ databases">
        <title>Genomic Encyclopedia of Type Strains, Phase IV (KMG-IV): sequencing the most valuable type-strain genomes for metagenomic binning, comparative biology and taxonomic classification.</title>
        <authorList>
            <person name="Goeker M."/>
        </authorList>
    </citation>
    <scope>NUCLEOTIDE SEQUENCE</scope>
    <source>
        <strain evidence="1">DSM 23230</strain>
    </source>
</reference>
<comment type="caution">
    <text evidence="1">The sequence shown here is derived from an EMBL/GenBank/DDBJ whole genome shotgun (WGS) entry which is preliminary data.</text>
</comment>
<accession>A0A939BM64</accession>
<dbReference type="EMBL" id="JAFBDQ010000002">
    <property type="protein sequence ID" value="MBM7555695.1"/>
    <property type="molecule type" value="Genomic_DNA"/>
</dbReference>
<dbReference type="AlphaFoldDB" id="A0A939BM64"/>
<protein>
    <submittedName>
        <fullName evidence="1">Uncharacterized protein</fullName>
    </submittedName>
</protein>
<proteinExistence type="predicted"/>
<dbReference type="RefSeq" id="WP_204700418.1">
    <property type="nucleotide sequence ID" value="NZ_JAFBDQ010000002.1"/>
</dbReference>
<gene>
    <name evidence="1" type="ORF">JOC47_000520</name>
</gene>
<evidence type="ECO:0000313" key="1">
    <source>
        <dbReference type="EMBL" id="MBM7555695.1"/>
    </source>
</evidence>
<organism evidence="1 2">
    <name type="scientific">Halanaerobacter jeridensis</name>
    <dbReference type="NCBI Taxonomy" id="706427"/>
    <lineage>
        <taxon>Bacteria</taxon>
        <taxon>Bacillati</taxon>
        <taxon>Bacillota</taxon>
        <taxon>Clostridia</taxon>
        <taxon>Halanaerobiales</taxon>
        <taxon>Halobacteroidaceae</taxon>
        <taxon>Halanaerobacter</taxon>
    </lineage>
</organism>
<dbReference type="Proteomes" id="UP000774000">
    <property type="component" value="Unassembled WGS sequence"/>
</dbReference>
<sequence>MLDILSKLFSANKNNISEDMSSELIELVNDPDFNNSIKGLLVEKENNIVEEVNFVLSLCLLFSYQLVIRTNDIPISFSVLDNIYKSS</sequence>